<organism evidence="3 4">
    <name type="scientific">Setaria italica</name>
    <name type="common">Foxtail millet</name>
    <name type="synonym">Panicum italicum</name>
    <dbReference type="NCBI Taxonomy" id="4555"/>
    <lineage>
        <taxon>Eukaryota</taxon>
        <taxon>Viridiplantae</taxon>
        <taxon>Streptophyta</taxon>
        <taxon>Embryophyta</taxon>
        <taxon>Tracheophyta</taxon>
        <taxon>Spermatophyta</taxon>
        <taxon>Magnoliopsida</taxon>
        <taxon>Liliopsida</taxon>
        <taxon>Poales</taxon>
        <taxon>Poaceae</taxon>
        <taxon>PACMAD clade</taxon>
        <taxon>Panicoideae</taxon>
        <taxon>Panicodae</taxon>
        <taxon>Paniceae</taxon>
        <taxon>Cenchrinae</taxon>
        <taxon>Setaria</taxon>
    </lineage>
</organism>
<dbReference type="AlphaFoldDB" id="K3YW04"/>
<dbReference type="EMBL" id="AGNK02000402">
    <property type="status" value="NOT_ANNOTATED_CDS"/>
    <property type="molecule type" value="Genomic_DNA"/>
</dbReference>
<dbReference type="HOGENOM" id="CLU_1470600_0_0_1"/>
<protein>
    <submittedName>
        <fullName evidence="3">Uncharacterized protein</fullName>
    </submittedName>
</protein>
<sequence length="184" mass="19704">MGSQVSGSGGNDGDAGTGMTAENNRVILRAQCTTTRRLALQPTSRDLTATGYGSNRLAWPCVDNRNCNHHHIHESQAFLPRSSRHRPPRAMAPRSRLLDLETQDVLFFYGDLVGVATHAIVFWPVLLAAALILRLIAPLLPHAAAACAGLYVAYRFLLHCAARSLSSSAGSPAAPSHTRPVVCA</sequence>
<dbReference type="InParanoid" id="K3YW04"/>
<evidence type="ECO:0000256" key="2">
    <source>
        <dbReference type="SAM" id="Phobius"/>
    </source>
</evidence>
<dbReference type="EnsemblPlants" id="KQL30191">
    <property type="protein sequence ID" value="KQL30191"/>
    <property type="gene ID" value="SETIT_018450mg"/>
</dbReference>
<feature type="region of interest" description="Disordered" evidence="1">
    <location>
        <begin position="1"/>
        <end position="22"/>
    </location>
</feature>
<proteinExistence type="predicted"/>
<evidence type="ECO:0000313" key="3">
    <source>
        <dbReference type="EnsemblPlants" id="KQL30191"/>
    </source>
</evidence>
<dbReference type="Proteomes" id="UP000004995">
    <property type="component" value="Unassembled WGS sequence"/>
</dbReference>
<dbReference type="Gramene" id="KQL30191">
    <property type="protein sequence ID" value="KQL30191"/>
    <property type="gene ID" value="SETIT_018450mg"/>
</dbReference>
<reference evidence="4" key="1">
    <citation type="journal article" date="2012" name="Nat. Biotechnol.">
        <title>Reference genome sequence of the model plant Setaria.</title>
        <authorList>
            <person name="Bennetzen J.L."/>
            <person name="Schmutz J."/>
            <person name="Wang H."/>
            <person name="Percifield R."/>
            <person name="Hawkins J."/>
            <person name="Pontaroli A.C."/>
            <person name="Estep M."/>
            <person name="Feng L."/>
            <person name="Vaughn J.N."/>
            <person name="Grimwood J."/>
            <person name="Jenkins J."/>
            <person name="Barry K."/>
            <person name="Lindquist E."/>
            <person name="Hellsten U."/>
            <person name="Deshpande S."/>
            <person name="Wang X."/>
            <person name="Wu X."/>
            <person name="Mitros T."/>
            <person name="Triplett J."/>
            <person name="Yang X."/>
            <person name="Ye C.Y."/>
            <person name="Mauro-Herrera M."/>
            <person name="Wang L."/>
            <person name="Li P."/>
            <person name="Sharma M."/>
            <person name="Sharma R."/>
            <person name="Ronald P.C."/>
            <person name="Panaud O."/>
            <person name="Kellogg E.A."/>
            <person name="Brutnell T.P."/>
            <person name="Doust A.N."/>
            <person name="Tuskan G.A."/>
            <person name="Rokhsar D."/>
            <person name="Devos K.M."/>
        </authorList>
    </citation>
    <scope>NUCLEOTIDE SEQUENCE [LARGE SCALE GENOMIC DNA]</scope>
    <source>
        <strain evidence="4">cv. Yugu1</strain>
    </source>
</reference>
<keyword evidence="2" id="KW-0472">Membrane</keyword>
<accession>K3YW04</accession>
<keyword evidence="4" id="KW-1185">Reference proteome</keyword>
<reference evidence="3" key="2">
    <citation type="submission" date="2018-08" db="UniProtKB">
        <authorList>
            <consortium name="EnsemblPlants"/>
        </authorList>
    </citation>
    <scope>IDENTIFICATION</scope>
    <source>
        <strain evidence="3">Yugu1</strain>
    </source>
</reference>
<keyword evidence="2" id="KW-0812">Transmembrane</keyword>
<evidence type="ECO:0000256" key="1">
    <source>
        <dbReference type="SAM" id="MobiDB-lite"/>
    </source>
</evidence>
<feature type="compositionally biased region" description="Gly residues" evidence="1">
    <location>
        <begin position="7"/>
        <end position="16"/>
    </location>
</feature>
<feature type="transmembrane region" description="Helical" evidence="2">
    <location>
        <begin position="106"/>
        <end position="133"/>
    </location>
</feature>
<evidence type="ECO:0000313" key="4">
    <source>
        <dbReference type="Proteomes" id="UP000004995"/>
    </source>
</evidence>
<keyword evidence="2" id="KW-1133">Transmembrane helix</keyword>
<feature type="transmembrane region" description="Helical" evidence="2">
    <location>
        <begin position="139"/>
        <end position="158"/>
    </location>
</feature>
<name>K3YW04_SETIT</name>